<dbReference type="Proteomes" id="UP000775213">
    <property type="component" value="Unassembled WGS sequence"/>
</dbReference>
<accession>A0AAV7GUZ7</accession>
<gene>
    <name evidence="1" type="ORF">IEQ34_012282</name>
</gene>
<reference evidence="1 2" key="1">
    <citation type="journal article" date="2021" name="Hortic Res">
        <title>Chromosome-scale assembly of the Dendrobium chrysotoxum genome enhances the understanding of orchid evolution.</title>
        <authorList>
            <person name="Zhang Y."/>
            <person name="Zhang G.Q."/>
            <person name="Zhang D."/>
            <person name="Liu X.D."/>
            <person name="Xu X.Y."/>
            <person name="Sun W.H."/>
            <person name="Yu X."/>
            <person name="Zhu X."/>
            <person name="Wang Z.W."/>
            <person name="Zhao X."/>
            <person name="Zhong W.Y."/>
            <person name="Chen H."/>
            <person name="Yin W.L."/>
            <person name="Huang T."/>
            <person name="Niu S.C."/>
            <person name="Liu Z.J."/>
        </authorList>
    </citation>
    <scope>NUCLEOTIDE SEQUENCE [LARGE SCALE GENOMIC DNA]</scope>
    <source>
        <strain evidence="1">Lindl</strain>
    </source>
</reference>
<evidence type="ECO:0000313" key="2">
    <source>
        <dbReference type="Proteomes" id="UP000775213"/>
    </source>
</evidence>
<comment type="caution">
    <text evidence="1">The sequence shown here is derived from an EMBL/GenBank/DDBJ whole genome shotgun (WGS) entry which is preliminary data.</text>
</comment>
<organism evidence="1 2">
    <name type="scientific">Dendrobium chrysotoxum</name>
    <name type="common">Orchid</name>
    <dbReference type="NCBI Taxonomy" id="161865"/>
    <lineage>
        <taxon>Eukaryota</taxon>
        <taxon>Viridiplantae</taxon>
        <taxon>Streptophyta</taxon>
        <taxon>Embryophyta</taxon>
        <taxon>Tracheophyta</taxon>
        <taxon>Spermatophyta</taxon>
        <taxon>Magnoliopsida</taxon>
        <taxon>Liliopsida</taxon>
        <taxon>Asparagales</taxon>
        <taxon>Orchidaceae</taxon>
        <taxon>Epidendroideae</taxon>
        <taxon>Malaxideae</taxon>
        <taxon>Dendrobiinae</taxon>
        <taxon>Dendrobium</taxon>
    </lineage>
</organism>
<keyword evidence="2" id="KW-1185">Reference proteome</keyword>
<proteinExistence type="predicted"/>
<sequence length="86" mass="10183">MGTINSHSHTNLHVRKMIMNLEAIPKDFVGELEMNMMKLKEEFDQELERLREICKANGVGKFPPLHRGVSRKQDRMLFMPPRKYAW</sequence>
<evidence type="ECO:0000313" key="1">
    <source>
        <dbReference type="EMBL" id="KAH0459468.1"/>
    </source>
</evidence>
<dbReference type="EMBL" id="JAGFBR010000011">
    <property type="protein sequence ID" value="KAH0459468.1"/>
    <property type="molecule type" value="Genomic_DNA"/>
</dbReference>
<dbReference type="AlphaFoldDB" id="A0AAV7GUZ7"/>
<protein>
    <submittedName>
        <fullName evidence="1">Uncharacterized protein</fullName>
    </submittedName>
</protein>
<name>A0AAV7GUZ7_DENCH</name>